<comment type="similarity">
    <text evidence="4 6">Belongs to the kynureninase family.</text>
</comment>
<dbReference type="InterPro" id="IPR015421">
    <property type="entry name" value="PyrdxlP-dep_Trfase_major"/>
</dbReference>
<dbReference type="Proteomes" id="UP000239480">
    <property type="component" value="Unassembled WGS sequence"/>
</dbReference>
<organism evidence="7 8">
    <name type="scientific">Aliiruegeria haliotis</name>
    <dbReference type="NCBI Taxonomy" id="1280846"/>
    <lineage>
        <taxon>Bacteria</taxon>
        <taxon>Pseudomonadati</taxon>
        <taxon>Pseudomonadota</taxon>
        <taxon>Alphaproteobacteria</taxon>
        <taxon>Rhodobacterales</taxon>
        <taxon>Roseobacteraceae</taxon>
        <taxon>Aliiruegeria</taxon>
    </lineage>
</organism>
<comment type="function">
    <text evidence="4 6">Catalyzes the cleavage of L-kynurenine (L-Kyn) and L-3-hydroxykynurenine (L-3OHKyn) into anthranilic acid (AA) and 3-hydroxyanthranilic acid (3-OHAA), respectively.</text>
</comment>
<dbReference type="InterPro" id="IPR010111">
    <property type="entry name" value="Kynureninase"/>
</dbReference>
<dbReference type="PANTHER" id="PTHR14084">
    <property type="entry name" value="KYNURENINASE"/>
    <property type="match status" value="1"/>
</dbReference>
<dbReference type="GO" id="GO:0030170">
    <property type="term" value="F:pyridoxal phosphate binding"/>
    <property type="evidence" value="ECO:0007669"/>
    <property type="project" value="UniProtKB-UniRule"/>
</dbReference>
<dbReference type="GO" id="GO:0019805">
    <property type="term" value="P:quinolinate biosynthetic process"/>
    <property type="evidence" value="ECO:0007669"/>
    <property type="project" value="UniProtKB-UniRule"/>
</dbReference>
<name>A0A2T0RXS2_9RHOB</name>
<feature type="binding site" evidence="4">
    <location>
        <position position="86"/>
    </location>
    <ligand>
        <name>pyridoxal 5'-phosphate</name>
        <dbReference type="ChEBI" id="CHEBI:597326"/>
    </ligand>
</feature>
<proteinExistence type="inferred from homology"/>
<dbReference type="InterPro" id="IPR015422">
    <property type="entry name" value="PyrdxlP-dep_Trfase_small"/>
</dbReference>
<dbReference type="UniPathway" id="UPA00253">
    <property type="reaction ID" value="UER00329"/>
</dbReference>
<dbReference type="SUPFAM" id="SSF53383">
    <property type="entry name" value="PLP-dependent transferases"/>
    <property type="match status" value="1"/>
</dbReference>
<feature type="binding site" evidence="4">
    <location>
        <position position="266"/>
    </location>
    <ligand>
        <name>pyridoxal 5'-phosphate</name>
        <dbReference type="ChEBI" id="CHEBI:597326"/>
    </ligand>
</feature>
<dbReference type="EC" id="3.7.1.3" evidence="4 5"/>
<keyword evidence="8" id="KW-1185">Reference proteome</keyword>
<comment type="cofactor">
    <cofactor evidence="4 6">
        <name>pyridoxal 5'-phosphate</name>
        <dbReference type="ChEBI" id="CHEBI:597326"/>
    </cofactor>
</comment>
<evidence type="ECO:0000256" key="5">
    <source>
        <dbReference type="NCBIfam" id="TIGR01814"/>
    </source>
</evidence>
<dbReference type="PANTHER" id="PTHR14084:SF0">
    <property type="entry name" value="KYNURENINASE"/>
    <property type="match status" value="1"/>
</dbReference>
<dbReference type="GO" id="GO:0097053">
    <property type="term" value="P:L-kynurenine catabolic process"/>
    <property type="evidence" value="ECO:0007669"/>
    <property type="project" value="UniProtKB-UniRule"/>
</dbReference>
<keyword evidence="2 4" id="KW-0378">Hydrolase</keyword>
<comment type="catalytic activity">
    <reaction evidence="6">
        <text>3-hydroxy-L-kynurenine + H2O = 3-hydroxyanthranilate + L-alanine + H(+)</text>
        <dbReference type="Rhea" id="RHEA:25143"/>
        <dbReference type="ChEBI" id="CHEBI:15377"/>
        <dbReference type="ChEBI" id="CHEBI:15378"/>
        <dbReference type="ChEBI" id="CHEBI:36559"/>
        <dbReference type="ChEBI" id="CHEBI:57972"/>
        <dbReference type="ChEBI" id="CHEBI:58125"/>
        <dbReference type="EC" id="3.7.1.3"/>
    </reaction>
</comment>
<gene>
    <name evidence="4" type="primary">kynU</name>
    <name evidence="7" type="ORF">CLV78_10141</name>
</gene>
<comment type="catalytic activity">
    <reaction evidence="4 6">
        <text>L-kynurenine + H2O = anthranilate + L-alanine + H(+)</text>
        <dbReference type="Rhea" id="RHEA:16813"/>
        <dbReference type="ChEBI" id="CHEBI:15377"/>
        <dbReference type="ChEBI" id="CHEBI:15378"/>
        <dbReference type="ChEBI" id="CHEBI:16567"/>
        <dbReference type="ChEBI" id="CHEBI:57959"/>
        <dbReference type="ChEBI" id="CHEBI:57972"/>
        <dbReference type="EC" id="3.7.1.3"/>
    </reaction>
</comment>
<evidence type="ECO:0000313" key="8">
    <source>
        <dbReference type="Proteomes" id="UP000239480"/>
    </source>
</evidence>
<feature type="binding site" evidence="4">
    <location>
        <position position="185"/>
    </location>
    <ligand>
        <name>pyridoxal 5'-phosphate</name>
        <dbReference type="ChEBI" id="CHEBI:597326"/>
    </ligand>
</feature>
<dbReference type="OrthoDB" id="9812626at2"/>
<dbReference type="GO" id="GO:0009435">
    <property type="term" value="P:NAD+ biosynthetic process"/>
    <property type="evidence" value="ECO:0007669"/>
    <property type="project" value="UniProtKB-UniRule"/>
</dbReference>
<dbReference type="RefSeq" id="WP_106202769.1">
    <property type="nucleotide sequence ID" value="NZ_PVTD01000001.1"/>
</dbReference>
<dbReference type="GO" id="GO:0005737">
    <property type="term" value="C:cytoplasm"/>
    <property type="evidence" value="ECO:0007669"/>
    <property type="project" value="UniProtKB-UniRule"/>
</dbReference>
<dbReference type="GO" id="GO:0030429">
    <property type="term" value="F:kynureninase activity"/>
    <property type="evidence" value="ECO:0007669"/>
    <property type="project" value="UniProtKB-UniRule"/>
</dbReference>
<dbReference type="HAMAP" id="MF_01970">
    <property type="entry name" value="Kynureninase"/>
    <property type="match status" value="1"/>
</dbReference>
<comment type="pathway">
    <text evidence="4 6">Amino-acid degradation; L-kynurenine degradation; L-alanine and anthranilate from L-kynurenine: step 1/1.</text>
</comment>
<dbReference type="GO" id="GO:0019441">
    <property type="term" value="P:L-tryptophan catabolic process to kynurenine"/>
    <property type="evidence" value="ECO:0007669"/>
    <property type="project" value="TreeGrafter"/>
</dbReference>
<dbReference type="Gene3D" id="3.40.640.10">
    <property type="entry name" value="Type I PLP-dependent aspartate aminotransferase-like (Major domain)"/>
    <property type="match status" value="1"/>
</dbReference>
<sequence length="398" mass="43342">MATDFDWTRSQFHLPEGMIYLDGNSLGPMPLATPERVARTMQPEWRDLLITGWNKAGWHMKPETIGDRIAGMIGAEPGHVVVGDTLSIKIYQALAAALALRPGRGVILSDTGNFPSDLYMAQGLAKTLGDQTRLVTVAPEEVADHLTEEVAVLMLTEVDYRTGRRHDMKALTEKAHAVGALTVWDLAHSYGALPVDLAGCGADFAAGCTYKYINAGPGAPAFVYVAPAHADVAETALQGWQGHEAPFAFEHDYRPASRVAKLRVGTPPVLQLAALEAALDIWDKVDIEDVRARSIALSERFIAGVETRCPQLRLASPRDPERRGSQVSFHFEEGYAAMQAIIARGVIGDFRAPDIMRFGITPLYIGEADIDAAVEILADVMSNALWDRPEYKVKALVT</sequence>
<comment type="caution">
    <text evidence="7">The sequence shown here is derived from an EMBL/GenBank/DDBJ whole genome shotgun (WGS) entry which is preliminary data.</text>
</comment>
<feature type="binding site" evidence="4">
    <location>
        <begin position="114"/>
        <end position="117"/>
    </location>
    <ligand>
        <name>pyridoxal 5'-phosphate</name>
        <dbReference type="ChEBI" id="CHEBI:597326"/>
    </ligand>
</feature>
<evidence type="ECO:0000256" key="4">
    <source>
        <dbReference type="HAMAP-Rule" id="MF_01970"/>
    </source>
</evidence>
<dbReference type="InterPro" id="IPR015424">
    <property type="entry name" value="PyrdxlP-dep_Trfase"/>
</dbReference>
<feature type="modified residue" description="N6-(pyridoxal phosphate)lysine" evidence="4">
    <location>
        <position position="211"/>
    </location>
</feature>
<reference evidence="7 8" key="1">
    <citation type="submission" date="2018-03" db="EMBL/GenBank/DDBJ databases">
        <title>Genomic Encyclopedia of Archaeal and Bacterial Type Strains, Phase II (KMG-II): from individual species to whole genera.</title>
        <authorList>
            <person name="Goeker M."/>
        </authorList>
    </citation>
    <scope>NUCLEOTIDE SEQUENCE [LARGE SCALE GENOMIC DNA]</scope>
    <source>
        <strain evidence="7 8">DSM 29328</strain>
    </source>
</reference>
<feature type="binding site" evidence="4">
    <location>
        <position position="156"/>
    </location>
    <ligand>
        <name>pyridoxal 5'-phosphate</name>
        <dbReference type="ChEBI" id="CHEBI:597326"/>
    </ligand>
</feature>
<comment type="pathway">
    <text evidence="4 6">Cofactor biosynthesis; NAD(+) biosynthesis; quinolinate from L-kynurenine: step 2/3.</text>
</comment>
<comment type="subunit">
    <text evidence="4 6">Homodimer.</text>
</comment>
<dbReference type="AlphaFoldDB" id="A0A2T0RXS2"/>
<evidence type="ECO:0000256" key="2">
    <source>
        <dbReference type="ARBA" id="ARBA00022801"/>
    </source>
</evidence>
<dbReference type="UniPathway" id="UPA00334">
    <property type="reaction ID" value="UER00455"/>
</dbReference>
<dbReference type="EMBL" id="PVTD01000001">
    <property type="protein sequence ID" value="PRY25950.1"/>
    <property type="molecule type" value="Genomic_DNA"/>
</dbReference>
<dbReference type="PIRSF" id="PIRSF038800">
    <property type="entry name" value="KYNU"/>
    <property type="match status" value="1"/>
</dbReference>
<evidence type="ECO:0000256" key="1">
    <source>
        <dbReference type="ARBA" id="ARBA00022642"/>
    </source>
</evidence>
<protein>
    <recommendedName>
        <fullName evidence="4 5">Kynureninase</fullName>
        <ecNumber evidence="4 5">3.7.1.3</ecNumber>
    </recommendedName>
    <alternativeName>
        <fullName evidence="4">L-kynurenine hydrolase</fullName>
    </alternativeName>
</protein>
<keyword evidence="1 4" id="KW-0662">Pyridine nucleotide biosynthesis</keyword>
<evidence type="ECO:0000256" key="3">
    <source>
        <dbReference type="ARBA" id="ARBA00022898"/>
    </source>
</evidence>
<feature type="binding site" evidence="4">
    <location>
        <position position="240"/>
    </location>
    <ligand>
        <name>pyridoxal 5'-phosphate</name>
        <dbReference type="ChEBI" id="CHEBI:597326"/>
    </ligand>
</feature>
<dbReference type="NCBIfam" id="TIGR01814">
    <property type="entry name" value="kynureninase"/>
    <property type="match status" value="1"/>
</dbReference>
<feature type="binding site" evidence="4">
    <location>
        <position position="87"/>
    </location>
    <ligand>
        <name>pyridoxal 5'-phosphate</name>
        <dbReference type="ChEBI" id="CHEBI:597326"/>
    </ligand>
</feature>
<evidence type="ECO:0000256" key="6">
    <source>
        <dbReference type="PIRNR" id="PIRNR038800"/>
    </source>
</evidence>
<dbReference type="Pfam" id="PF22580">
    <property type="entry name" value="KYNU_C"/>
    <property type="match status" value="1"/>
</dbReference>
<dbReference type="GO" id="GO:0043420">
    <property type="term" value="P:anthranilate metabolic process"/>
    <property type="evidence" value="ECO:0007669"/>
    <property type="project" value="TreeGrafter"/>
</dbReference>
<accession>A0A2T0RXS2</accession>
<feature type="binding site" evidence="4">
    <location>
        <position position="210"/>
    </location>
    <ligand>
        <name>pyridoxal 5'-phosphate</name>
        <dbReference type="ChEBI" id="CHEBI:597326"/>
    </ligand>
</feature>
<keyword evidence="3 4" id="KW-0663">Pyridoxal phosphate</keyword>
<dbReference type="Gene3D" id="3.90.1150.10">
    <property type="entry name" value="Aspartate Aminotransferase, domain 1"/>
    <property type="match status" value="1"/>
</dbReference>
<feature type="binding site" evidence="4">
    <location>
        <position position="188"/>
    </location>
    <ligand>
        <name>pyridoxal 5'-phosphate</name>
        <dbReference type="ChEBI" id="CHEBI:597326"/>
    </ligand>
</feature>
<evidence type="ECO:0000313" key="7">
    <source>
        <dbReference type="EMBL" id="PRY25950.1"/>
    </source>
</evidence>